<comment type="caution">
    <text evidence="4">The sequence shown here is derived from an EMBL/GenBank/DDBJ whole genome shotgun (WGS) entry which is preliminary data.</text>
</comment>
<protein>
    <submittedName>
        <fullName evidence="4">Dimethylallyltransferase</fullName>
    </submittedName>
</protein>
<keyword evidence="3" id="KW-0808">Transferase</keyword>
<dbReference type="InterPro" id="IPR008949">
    <property type="entry name" value="Isoprenoid_synthase_dom_sf"/>
</dbReference>
<dbReference type="EMBL" id="BOPG01000060">
    <property type="protein sequence ID" value="GIJ60827.1"/>
    <property type="molecule type" value="Genomic_DNA"/>
</dbReference>
<keyword evidence="2" id="KW-0460">Magnesium</keyword>
<evidence type="ECO:0000313" key="4">
    <source>
        <dbReference type="EMBL" id="GIJ60827.1"/>
    </source>
</evidence>
<evidence type="ECO:0000256" key="3">
    <source>
        <dbReference type="RuleBase" id="RU004466"/>
    </source>
</evidence>
<keyword evidence="5" id="KW-1185">Reference proteome</keyword>
<dbReference type="SFLD" id="SFLDS00005">
    <property type="entry name" value="Isoprenoid_Synthase_Type_I"/>
    <property type="match status" value="1"/>
</dbReference>
<dbReference type="CDD" id="cd00685">
    <property type="entry name" value="Trans_IPPS_HT"/>
    <property type="match status" value="1"/>
</dbReference>
<dbReference type="PANTHER" id="PTHR12001:SF86">
    <property type="entry name" value="GERANYLGERANYL DIPHOSPHATE SYNTHASE"/>
    <property type="match status" value="1"/>
</dbReference>
<dbReference type="PROSITE" id="PS00723">
    <property type="entry name" value="POLYPRENYL_SYNTHASE_1"/>
    <property type="match status" value="1"/>
</dbReference>
<dbReference type="InterPro" id="IPR033749">
    <property type="entry name" value="Polyprenyl_synt_CS"/>
</dbReference>
<evidence type="ECO:0000313" key="5">
    <source>
        <dbReference type="Proteomes" id="UP000612585"/>
    </source>
</evidence>
<dbReference type="AlphaFoldDB" id="A0A8J3ZBL3"/>
<proteinExistence type="inferred from homology"/>
<dbReference type="Proteomes" id="UP000612585">
    <property type="component" value="Unassembled WGS sequence"/>
</dbReference>
<dbReference type="GO" id="GO:0004659">
    <property type="term" value="F:prenyltransferase activity"/>
    <property type="evidence" value="ECO:0007669"/>
    <property type="project" value="InterPro"/>
</dbReference>
<dbReference type="SFLD" id="SFLDG01017">
    <property type="entry name" value="Polyprenyl_Transferase_Like"/>
    <property type="match status" value="1"/>
</dbReference>
<reference evidence="4" key="1">
    <citation type="submission" date="2021-01" db="EMBL/GenBank/DDBJ databases">
        <title>Whole genome shotgun sequence of Virgisporangium aurantiacum NBRC 16421.</title>
        <authorList>
            <person name="Komaki H."/>
            <person name="Tamura T."/>
        </authorList>
    </citation>
    <scope>NUCLEOTIDE SEQUENCE</scope>
    <source>
        <strain evidence="4">NBRC 16421</strain>
    </source>
</reference>
<dbReference type="GO" id="GO:0008299">
    <property type="term" value="P:isoprenoid biosynthetic process"/>
    <property type="evidence" value="ECO:0007669"/>
    <property type="project" value="InterPro"/>
</dbReference>
<dbReference type="PANTHER" id="PTHR12001">
    <property type="entry name" value="GERANYLGERANYL PYROPHOSPHATE SYNTHASE"/>
    <property type="match status" value="1"/>
</dbReference>
<organism evidence="4 5">
    <name type="scientific">Virgisporangium aurantiacum</name>
    <dbReference type="NCBI Taxonomy" id="175570"/>
    <lineage>
        <taxon>Bacteria</taxon>
        <taxon>Bacillati</taxon>
        <taxon>Actinomycetota</taxon>
        <taxon>Actinomycetes</taxon>
        <taxon>Micromonosporales</taxon>
        <taxon>Micromonosporaceae</taxon>
        <taxon>Virgisporangium</taxon>
    </lineage>
</organism>
<dbReference type="GO" id="GO:0046872">
    <property type="term" value="F:metal ion binding"/>
    <property type="evidence" value="ECO:0007669"/>
    <property type="project" value="UniProtKB-KW"/>
</dbReference>
<evidence type="ECO:0000256" key="1">
    <source>
        <dbReference type="ARBA" id="ARBA00022723"/>
    </source>
</evidence>
<sequence>MLRLAVDSLPGSMRRVAGYHLGWFDAAGEPADADAGTADPRSSALRPAQAAGKAIRPALVLLASAAVGGIADSAMPAAAAVELVHNFSLLHDDVMDGDETRRHRPTAWTVFGRDAAILAGDALLSLAMDVLATGTRGWSASGPSAVGILSAAVQKLLDGQSADLEFELRADVGPGECRRMAEAKTAALLACACELGARSGRGAEFRVAHLRDFGAALGVAFQVVDDLLGIWGDPAVTGKPAHSDLRSHKKSFPVTVALAADSPSSLELRERYRRVEPCGERDLQRVADLIEATGARTWCQHTADAVLAEALDHLVAAGAPGRVEADLRTLAAFVTRRDR</sequence>
<gene>
    <name evidence="4" type="ORF">Vau01_083430</name>
</gene>
<name>A0A8J3ZBL3_9ACTN</name>
<evidence type="ECO:0000256" key="2">
    <source>
        <dbReference type="ARBA" id="ARBA00022842"/>
    </source>
</evidence>
<dbReference type="Pfam" id="PF00348">
    <property type="entry name" value="polyprenyl_synt"/>
    <property type="match status" value="1"/>
</dbReference>
<dbReference type="Gene3D" id="1.10.600.10">
    <property type="entry name" value="Farnesyl Diphosphate Synthase"/>
    <property type="match status" value="1"/>
</dbReference>
<dbReference type="SUPFAM" id="SSF48576">
    <property type="entry name" value="Terpenoid synthases"/>
    <property type="match status" value="1"/>
</dbReference>
<dbReference type="PROSITE" id="PS00444">
    <property type="entry name" value="POLYPRENYL_SYNTHASE_2"/>
    <property type="match status" value="1"/>
</dbReference>
<dbReference type="InterPro" id="IPR000092">
    <property type="entry name" value="Polyprenyl_synt"/>
</dbReference>
<accession>A0A8J3ZBL3</accession>
<comment type="similarity">
    <text evidence="3">Belongs to the FPP/GGPP synthase family.</text>
</comment>
<keyword evidence="1" id="KW-0479">Metal-binding</keyword>